<keyword evidence="7 18" id="KW-0679">Respiratory chain</keyword>
<keyword evidence="13 18" id="KW-0520">NAD</keyword>
<feature type="transmembrane region" description="Helical" evidence="18">
    <location>
        <begin position="88"/>
        <end position="110"/>
    </location>
</feature>
<feature type="transmembrane region" description="Helical" evidence="18">
    <location>
        <begin position="29"/>
        <end position="45"/>
    </location>
</feature>
<dbReference type="PRINTS" id="PR01436">
    <property type="entry name" value="NADHDHGNASE2"/>
</dbReference>
<feature type="domain" description="NADH:quinone oxidoreductase/Mrp antiporter transmembrane" evidence="19">
    <location>
        <begin position="23"/>
        <end position="281"/>
    </location>
</feature>
<feature type="transmembrane region" description="Helical" evidence="18">
    <location>
        <begin position="234"/>
        <end position="257"/>
    </location>
</feature>
<evidence type="ECO:0000256" key="1">
    <source>
        <dbReference type="ARBA" id="ARBA00003257"/>
    </source>
</evidence>
<dbReference type="AlphaFoldDB" id="A0AB38Z6P4"/>
<dbReference type="GeneID" id="87711622"/>
<dbReference type="EC" id="7.1.1.2" evidence="4 18"/>
<keyword evidence="15 18" id="KW-0496">Mitochondrion</keyword>
<dbReference type="CTD" id="4536"/>
<reference evidence="20" key="1">
    <citation type="journal article" date="2024" name="Insect Syst Divers">
        <title>Skimming the skaters: genome skimming improves phylogenetic resolution of Halobatinae (Hemiptera: Gerridae).</title>
        <authorList>
            <person name="Chang J.J.M."/>
            <person name="Raupach M.J."/>
            <person name="Cheng L."/>
            <person name="Damgaard J."/>
            <person name="Hongjamrassilp W."/>
            <person name="Ip Y.C.A."/>
            <person name="Ng M.H.-C."/>
            <person name="Chan W.W.R."/>
            <person name="Kunning I."/>
            <person name="Liang B.J.Y."/>
            <person name="Maggioni D."/>
            <person name="Mana R.R."/>
            <person name="Mishra H."/>
            <person name="Mowe M.A.D."/>
            <person name="Wainwright B.J."/>
            <person name="Whitney J.L."/>
            <person name="Wolfe K."/>
            <person name="Yeo D.C.J."/>
            <person name="Huang D."/>
        </authorList>
    </citation>
    <scope>NUCLEOTIDE SEQUENCE</scope>
</reference>
<keyword evidence="16 18" id="KW-0472">Membrane</keyword>
<keyword evidence="10 18" id="KW-1278">Translocase</keyword>
<evidence type="ECO:0000256" key="5">
    <source>
        <dbReference type="ARBA" id="ARBA00021008"/>
    </source>
</evidence>
<dbReference type="InterPro" id="IPR001750">
    <property type="entry name" value="ND/Mrp_TM"/>
</dbReference>
<comment type="similarity">
    <text evidence="3 18">Belongs to the complex I subunit 2 family.</text>
</comment>
<name>A0AB38Z6P4_9HEMI</name>
<evidence type="ECO:0000256" key="18">
    <source>
        <dbReference type="RuleBase" id="RU003403"/>
    </source>
</evidence>
<keyword evidence="6" id="KW-0813">Transport</keyword>
<evidence type="ECO:0000256" key="14">
    <source>
        <dbReference type="ARBA" id="ARBA00023075"/>
    </source>
</evidence>
<comment type="function">
    <text evidence="18">Core subunit of the mitochondrial membrane respiratory chain NADH dehydrogenase (Complex I) which catalyzes electron transfer from NADH through the respiratory chain, using ubiquinone as an electron acceptor. Essential for the catalytic activity and assembly of complex I.</text>
</comment>
<sequence length="332" mass="39098">MKITTKIMALTTLMLSTMIIISSENWFSMWIGLEINMLSFIPILKKNKNKNSSEAKMMYLLIQAMSSILFLFTIIMTPTMMMMSNMNLSMLLMNMTMFMKMGMAPMHMWFVNIMNKISWENCIILMTWQKIGPMFILSNMNMNKTIIMIMTTFSAIIGAIGGINQTSMKMILAFSSINHMGWLFFCMKFDNEMWIKYLIIYSFLMMNLIMFLKKNSMNYINQMTINMKTKTQKMNIIIMMMSIGGLPPFMGFLPKWIVIQSILPSNEMIIMLVLMMTSMITLFYYMRMISPIILMNSTTQKWMMKSYENKKMMTWNLLFNLMLPMTMLLNMM</sequence>
<evidence type="ECO:0000256" key="12">
    <source>
        <dbReference type="ARBA" id="ARBA00022989"/>
    </source>
</evidence>
<feature type="transmembrane region" description="Helical" evidence="18">
    <location>
        <begin position="7"/>
        <end position="23"/>
    </location>
</feature>
<organism evidence="20">
    <name type="scientific">Xenobates argentatus</name>
    <dbReference type="NCBI Taxonomy" id="572360"/>
    <lineage>
        <taxon>Eukaryota</taxon>
        <taxon>Metazoa</taxon>
        <taxon>Ecdysozoa</taxon>
        <taxon>Arthropoda</taxon>
        <taxon>Hexapoda</taxon>
        <taxon>Insecta</taxon>
        <taxon>Pterygota</taxon>
        <taxon>Neoptera</taxon>
        <taxon>Paraneoptera</taxon>
        <taxon>Hemiptera</taxon>
        <taxon>Heteroptera</taxon>
        <taxon>Gerromorpha</taxon>
        <taxon>Gerroidea</taxon>
        <taxon>Veliidae</taxon>
        <taxon>Haloveliinae</taxon>
        <taxon>Xenobates</taxon>
    </lineage>
</organism>
<feature type="transmembrane region" description="Helical" evidence="18">
    <location>
        <begin position="57"/>
        <end position="76"/>
    </location>
</feature>
<keyword evidence="8 18" id="KW-0812">Transmembrane</keyword>
<dbReference type="EMBL" id="OR804143">
    <property type="protein sequence ID" value="WPW47074.1"/>
    <property type="molecule type" value="Genomic_DNA"/>
</dbReference>
<evidence type="ECO:0000256" key="10">
    <source>
        <dbReference type="ARBA" id="ARBA00022967"/>
    </source>
</evidence>
<comment type="catalytic activity">
    <reaction evidence="17 18">
        <text>a ubiquinone + NADH + 5 H(+)(in) = a ubiquinol + NAD(+) + 4 H(+)(out)</text>
        <dbReference type="Rhea" id="RHEA:29091"/>
        <dbReference type="Rhea" id="RHEA-COMP:9565"/>
        <dbReference type="Rhea" id="RHEA-COMP:9566"/>
        <dbReference type="ChEBI" id="CHEBI:15378"/>
        <dbReference type="ChEBI" id="CHEBI:16389"/>
        <dbReference type="ChEBI" id="CHEBI:17976"/>
        <dbReference type="ChEBI" id="CHEBI:57540"/>
        <dbReference type="ChEBI" id="CHEBI:57945"/>
        <dbReference type="EC" id="7.1.1.2"/>
    </reaction>
</comment>
<keyword evidence="12 18" id="KW-1133">Transmembrane helix</keyword>
<keyword evidence="14 18" id="KW-0830">Ubiquinone</keyword>
<evidence type="ECO:0000256" key="3">
    <source>
        <dbReference type="ARBA" id="ARBA00007012"/>
    </source>
</evidence>
<dbReference type="RefSeq" id="YP_011010446.1">
    <property type="nucleotide sequence ID" value="NC_085394.1"/>
</dbReference>
<evidence type="ECO:0000313" key="20">
    <source>
        <dbReference type="EMBL" id="WPW47074.1"/>
    </source>
</evidence>
<accession>A0AB38Z6P4</accession>
<feature type="transmembrane region" description="Helical" evidence="18">
    <location>
        <begin position="269"/>
        <end position="286"/>
    </location>
</feature>
<keyword evidence="11 18" id="KW-0249">Electron transport</keyword>
<dbReference type="GO" id="GO:0005743">
    <property type="term" value="C:mitochondrial inner membrane"/>
    <property type="evidence" value="ECO:0007669"/>
    <property type="project" value="UniProtKB-SubCell"/>
</dbReference>
<evidence type="ECO:0000256" key="4">
    <source>
        <dbReference type="ARBA" id="ARBA00012944"/>
    </source>
</evidence>
<feature type="transmembrane region" description="Helical" evidence="18">
    <location>
        <begin position="146"/>
        <end position="163"/>
    </location>
</feature>
<dbReference type="InterPro" id="IPR003917">
    <property type="entry name" value="NADH_UbQ_OxRdtase_chain2"/>
</dbReference>
<dbReference type="InterPro" id="IPR050175">
    <property type="entry name" value="Complex_I_Subunit_2"/>
</dbReference>
<evidence type="ECO:0000256" key="2">
    <source>
        <dbReference type="ARBA" id="ARBA00004448"/>
    </source>
</evidence>
<evidence type="ECO:0000256" key="16">
    <source>
        <dbReference type="ARBA" id="ARBA00023136"/>
    </source>
</evidence>
<evidence type="ECO:0000256" key="6">
    <source>
        <dbReference type="ARBA" id="ARBA00022448"/>
    </source>
</evidence>
<evidence type="ECO:0000256" key="13">
    <source>
        <dbReference type="ARBA" id="ARBA00023027"/>
    </source>
</evidence>
<dbReference type="Pfam" id="PF00361">
    <property type="entry name" value="Proton_antipo_M"/>
    <property type="match status" value="1"/>
</dbReference>
<evidence type="ECO:0000256" key="9">
    <source>
        <dbReference type="ARBA" id="ARBA00022792"/>
    </source>
</evidence>
<evidence type="ECO:0000256" key="15">
    <source>
        <dbReference type="ARBA" id="ARBA00023128"/>
    </source>
</evidence>
<feature type="transmembrane region" description="Helical" evidence="18">
    <location>
        <begin position="313"/>
        <end position="331"/>
    </location>
</feature>
<keyword evidence="9 18" id="KW-0999">Mitochondrion inner membrane</keyword>
<dbReference type="GO" id="GO:0006120">
    <property type="term" value="P:mitochondrial electron transport, NADH to ubiquinone"/>
    <property type="evidence" value="ECO:0007669"/>
    <property type="project" value="InterPro"/>
</dbReference>
<geneLocation type="mitochondrion" evidence="20"/>
<feature type="transmembrane region" description="Helical" evidence="18">
    <location>
        <begin position="193"/>
        <end position="213"/>
    </location>
</feature>
<gene>
    <name evidence="20" type="primary">ND2</name>
</gene>
<dbReference type="GO" id="GO:0008137">
    <property type="term" value="F:NADH dehydrogenase (ubiquinone) activity"/>
    <property type="evidence" value="ECO:0007669"/>
    <property type="project" value="UniProtKB-EC"/>
</dbReference>
<proteinExistence type="inferred from homology"/>
<evidence type="ECO:0000256" key="17">
    <source>
        <dbReference type="ARBA" id="ARBA00049551"/>
    </source>
</evidence>
<evidence type="ECO:0000256" key="7">
    <source>
        <dbReference type="ARBA" id="ARBA00022660"/>
    </source>
</evidence>
<evidence type="ECO:0000259" key="19">
    <source>
        <dbReference type="Pfam" id="PF00361"/>
    </source>
</evidence>
<dbReference type="PANTHER" id="PTHR46552:SF1">
    <property type="entry name" value="NADH-UBIQUINONE OXIDOREDUCTASE CHAIN 2"/>
    <property type="match status" value="1"/>
</dbReference>
<dbReference type="PANTHER" id="PTHR46552">
    <property type="entry name" value="NADH-UBIQUINONE OXIDOREDUCTASE CHAIN 2"/>
    <property type="match status" value="1"/>
</dbReference>
<evidence type="ECO:0000256" key="11">
    <source>
        <dbReference type="ARBA" id="ARBA00022982"/>
    </source>
</evidence>
<comment type="subcellular location">
    <subcellularLocation>
        <location evidence="2 18">Mitochondrion inner membrane</location>
        <topology evidence="2 18">Multi-pass membrane protein</topology>
    </subcellularLocation>
</comment>
<comment type="function">
    <text evidence="1">Core subunit of the mitochondrial membrane respiratory chain NADH dehydrogenase (Complex I) that is believed to belong to the minimal assembly required for catalysis. Complex I functions in the transfer of electrons from NADH to the respiratory chain. The immediate electron acceptor for the enzyme is believed to be ubiquinone.</text>
</comment>
<evidence type="ECO:0000256" key="8">
    <source>
        <dbReference type="ARBA" id="ARBA00022692"/>
    </source>
</evidence>
<protein>
    <recommendedName>
        <fullName evidence="5 18">NADH-ubiquinone oxidoreductase chain 2</fullName>
        <ecNumber evidence="4 18">7.1.1.2</ecNumber>
    </recommendedName>
</protein>